<dbReference type="InterPro" id="IPR027417">
    <property type="entry name" value="P-loop_NTPase"/>
</dbReference>
<dbReference type="SUPFAM" id="SSF52540">
    <property type="entry name" value="P-loop containing nucleoside triphosphate hydrolases"/>
    <property type="match status" value="2"/>
</dbReference>
<accession>A0ABY1LS53</accession>
<keyword evidence="1" id="KW-0547">Nucleotide-binding</keyword>
<feature type="coiled-coil region" evidence="3">
    <location>
        <begin position="247"/>
        <end position="281"/>
    </location>
</feature>
<dbReference type="InterPro" id="IPR003439">
    <property type="entry name" value="ABC_transporter-like_ATP-bd"/>
</dbReference>
<organism evidence="6 7">
    <name type="scientific">Paenibacillus barengoltzii J12</name>
    <dbReference type="NCBI Taxonomy" id="935846"/>
    <lineage>
        <taxon>Bacteria</taxon>
        <taxon>Bacillati</taxon>
        <taxon>Bacillota</taxon>
        <taxon>Bacilli</taxon>
        <taxon>Bacillales</taxon>
        <taxon>Paenibacillaceae</taxon>
        <taxon>Paenibacillus</taxon>
    </lineage>
</organism>
<keyword evidence="3" id="KW-0175">Coiled coil</keyword>
<sequence length="664" mass="72670">MMIQGQNIQKYYGAELVLSDVTFEIKSGETVGLIGRNGAGKTTLMKLLAGIERPDQGLLSVPKNARIGSLAQIPDYTREETVYDVLLGAFADVRSLETQMRQLEAEMSEADSDTLDSLLRQYGRLQEAFERGGGYEVEASIARVTGGLGIPEEQFARPFASLSGGEKTKVGLAVILMREPDLLLLDEPTNHLDMAATEWLEGYVRAFPGTCVIISHDRYFLDAVVSKIIELEDGEAFTYHGNYSYYKEEKERRLLQQFADYEEQQKKIKKMQETIKQLIEWGNRSNPPNPGFHRRAASMQKALDRMVKLKRPILERKRIGLELDHKDRSGKDAIVLNEVGDARGGRVLYRGITHTLRYGEAAVLIGDNGAGKSTLLKNILGHEPPQEGEVRLGSRIEAGYLAQQAAPADHHETVLEFFREELGLEAGEARGQLARFLFYGADVFKKVSSLSGGEWTRLRLAVLMHRKPNLLVLDEPTNHLDIDSREALEEALEEYPGTLLAVSHDRYFINKVAGQVWALAGGRMSVTLGGYEDYRAELARKTAAAEAAGAAHSSAGRAGSAGAGGTGAGASTPGDAPSAARARGDAAAEAARKPRANPASLRKLEADYAAAEAELAALDAAMQAPEVACDAARLAELQEQRDALQLRADELLQQYVTLLEEHPN</sequence>
<dbReference type="InterPro" id="IPR017871">
    <property type="entry name" value="ABC_transporter-like_CS"/>
</dbReference>
<dbReference type="Proteomes" id="UP000192939">
    <property type="component" value="Unassembled WGS sequence"/>
</dbReference>
<reference evidence="6 7" key="1">
    <citation type="submission" date="2017-04" db="EMBL/GenBank/DDBJ databases">
        <authorList>
            <person name="Varghese N."/>
            <person name="Submissions S."/>
        </authorList>
    </citation>
    <scope>NUCLEOTIDE SEQUENCE [LARGE SCALE GENOMIC DNA]</scope>
    <source>
        <strain evidence="6 7">J12</strain>
    </source>
</reference>
<evidence type="ECO:0000259" key="5">
    <source>
        <dbReference type="PROSITE" id="PS50893"/>
    </source>
</evidence>
<evidence type="ECO:0000313" key="7">
    <source>
        <dbReference type="Proteomes" id="UP000192939"/>
    </source>
</evidence>
<dbReference type="InterPro" id="IPR003593">
    <property type="entry name" value="AAA+_ATPase"/>
</dbReference>
<feature type="coiled-coil region" evidence="3">
    <location>
        <begin position="86"/>
        <end position="113"/>
    </location>
</feature>
<comment type="caution">
    <text evidence="6">The sequence shown here is derived from an EMBL/GenBank/DDBJ whole genome shotgun (WGS) entry which is preliminary data.</text>
</comment>
<keyword evidence="2" id="KW-0067">ATP-binding</keyword>
<name>A0ABY1LS53_9BACL</name>
<feature type="compositionally biased region" description="Basic and acidic residues" evidence="4">
    <location>
        <begin position="582"/>
        <end position="592"/>
    </location>
</feature>
<feature type="coiled-coil region" evidence="3">
    <location>
        <begin position="601"/>
        <end position="661"/>
    </location>
</feature>
<feature type="compositionally biased region" description="Gly residues" evidence="4">
    <location>
        <begin position="559"/>
        <end position="568"/>
    </location>
</feature>
<dbReference type="CDD" id="cd03221">
    <property type="entry name" value="ABCF_EF-3"/>
    <property type="match status" value="2"/>
</dbReference>
<dbReference type="PANTHER" id="PTHR42855">
    <property type="entry name" value="ABC TRANSPORTER ATP-BINDING SUBUNIT"/>
    <property type="match status" value="1"/>
</dbReference>
<dbReference type="PROSITE" id="PS50893">
    <property type="entry name" value="ABC_TRANSPORTER_2"/>
    <property type="match status" value="2"/>
</dbReference>
<dbReference type="RefSeq" id="WP_085278121.1">
    <property type="nucleotide sequence ID" value="NZ_FXAE01000002.1"/>
</dbReference>
<proteinExistence type="predicted"/>
<feature type="domain" description="ABC transporter" evidence="5">
    <location>
        <begin position="3"/>
        <end position="258"/>
    </location>
</feature>
<protein>
    <submittedName>
        <fullName evidence="6">ATPase components of ABC transporters with duplicated ATPase domains</fullName>
    </submittedName>
</protein>
<evidence type="ECO:0000313" key="6">
    <source>
        <dbReference type="EMBL" id="SME93584.1"/>
    </source>
</evidence>
<evidence type="ECO:0000256" key="4">
    <source>
        <dbReference type="SAM" id="MobiDB-lite"/>
    </source>
</evidence>
<dbReference type="SMART" id="SM00382">
    <property type="entry name" value="AAA"/>
    <property type="match status" value="2"/>
</dbReference>
<keyword evidence="7" id="KW-1185">Reference proteome</keyword>
<dbReference type="PANTHER" id="PTHR42855:SF2">
    <property type="entry name" value="DRUG RESISTANCE ABC TRANSPORTER,ATP-BINDING PROTEIN"/>
    <property type="match status" value="1"/>
</dbReference>
<dbReference type="Pfam" id="PF12848">
    <property type="entry name" value="ABC_tran_Xtn"/>
    <property type="match status" value="1"/>
</dbReference>
<evidence type="ECO:0000256" key="1">
    <source>
        <dbReference type="ARBA" id="ARBA00022741"/>
    </source>
</evidence>
<feature type="compositionally biased region" description="Low complexity" evidence="4">
    <location>
        <begin position="569"/>
        <end position="581"/>
    </location>
</feature>
<evidence type="ECO:0000256" key="3">
    <source>
        <dbReference type="SAM" id="Coils"/>
    </source>
</evidence>
<evidence type="ECO:0000256" key="2">
    <source>
        <dbReference type="ARBA" id="ARBA00022840"/>
    </source>
</evidence>
<dbReference type="PROSITE" id="PS00211">
    <property type="entry name" value="ABC_TRANSPORTER_1"/>
    <property type="match status" value="2"/>
</dbReference>
<feature type="region of interest" description="Disordered" evidence="4">
    <location>
        <begin position="554"/>
        <end position="598"/>
    </location>
</feature>
<dbReference type="InterPro" id="IPR051309">
    <property type="entry name" value="ABCF_ATPase"/>
</dbReference>
<dbReference type="Gene3D" id="3.40.50.300">
    <property type="entry name" value="P-loop containing nucleotide triphosphate hydrolases"/>
    <property type="match status" value="2"/>
</dbReference>
<gene>
    <name evidence="6" type="ORF">SAMN02744124_00280</name>
</gene>
<dbReference type="EMBL" id="FXAE01000002">
    <property type="protein sequence ID" value="SME93584.1"/>
    <property type="molecule type" value="Genomic_DNA"/>
</dbReference>
<dbReference type="NCBIfam" id="NF000355">
    <property type="entry name" value="ribo_prot_ABC_F"/>
    <property type="match status" value="1"/>
</dbReference>
<feature type="domain" description="ABC transporter" evidence="5">
    <location>
        <begin position="334"/>
        <end position="546"/>
    </location>
</feature>
<dbReference type="Pfam" id="PF00005">
    <property type="entry name" value="ABC_tran"/>
    <property type="match status" value="2"/>
</dbReference>
<dbReference type="InterPro" id="IPR032781">
    <property type="entry name" value="ABC_tran_Xtn"/>
</dbReference>